<evidence type="ECO:0000256" key="6">
    <source>
        <dbReference type="ARBA" id="ARBA00022840"/>
    </source>
</evidence>
<evidence type="ECO:0000313" key="16">
    <source>
        <dbReference type="Proteomes" id="UP000824002"/>
    </source>
</evidence>
<dbReference type="PANTHER" id="PTHR23132:SF23">
    <property type="entry name" value="D-ALANINE--D-ALANINE LIGASE B"/>
    <property type="match status" value="1"/>
</dbReference>
<dbReference type="PROSITE" id="PS00843">
    <property type="entry name" value="DALA_DALA_LIGASE_1"/>
    <property type="match status" value="1"/>
</dbReference>
<dbReference type="Gene3D" id="3.40.50.20">
    <property type="match status" value="1"/>
</dbReference>
<dbReference type="InterPro" id="IPR005905">
    <property type="entry name" value="D_ala_D_ala"/>
</dbReference>
<keyword evidence="4 10" id="KW-0436">Ligase</keyword>
<evidence type="ECO:0000259" key="14">
    <source>
        <dbReference type="PROSITE" id="PS50975"/>
    </source>
</evidence>
<dbReference type="GO" id="GO:0005524">
    <property type="term" value="F:ATP binding"/>
    <property type="evidence" value="ECO:0007669"/>
    <property type="project" value="UniProtKB-UniRule"/>
</dbReference>
<feature type="binding site" evidence="12">
    <location>
        <position position="304"/>
    </location>
    <ligand>
        <name>Mg(2+)</name>
        <dbReference type="ChEBI" id="CHEBI:18420"/>
        <label>2</label>
    </ligand>
</feature>
<keyword evidence="8 10" id="KW-0573">Peptidoglycan synthesis</keyword>
<dbReference type="GO" id="GO:0046872">
    <property type="term" value="F:metal ion binding"/>
    <property type="evidence" value="ECO:0007669"/>
    <property type="project" value="UniProtKB-KW"/>
</dbReference>
<dbReference type="Proteomes" id="UP000824002">
    <property type="component" value="Unassembled WGS sequence"/>
</dbReference>
<dbReference type="InterPro" id="IPR011127">
    <property type="entry name" value="Dala_Dala_lig_N"/>
</dbReference>
<dbReference type="GO" id="GO:0071555">
    <property type="term" value="P:cell wall organization"/>
    <property type="evidence" value="ECO:0007669"/>
    <property type="project" value="UniProtKB-KW"/>
</dbReference>
<dbReference type="SUPFAM" id="SSF56059">
    <property type="entry name" value="Glutathione synthetase ATP-binding domain-like"/>
    <property type="match status" value="1"/>
</dbReference>
<reference evidence="15" key="1">
    <citation type="submission" date="2020-10" db="EMBL/GenBank/DDBJ databases">
        <authorList>
            <person name="Gilroy R."/>
        </authorList>
    </citation>
    <scope>NUCLEOTIDE SEQUENCE</scope>
    <source>
        <strain evidence="15">CHK199-13235</strain>
    </source>
</reference>
<dbReference type="GO" id="GO:0008360">
    <property type="term" value="P:regulation of cell shape"/>
    <property type="evidence" value="ECO:0007669"/>
    <property type="project" value="UniProtKB-KW"/>
</dbReference>
<keyword evidence="7 10" id="KW-0133">Cell shape</keyword>
<keyword evidence="5 13" id="KW-0547">Nucleotide-binding</keyword>
<keyword evidence="12" id="KW-0460">Magnesium</keyword>
<comment type="similarity">
    <text evidence="2 10">Belongs to the D-alanine--D-alanine ligase family.</text>
</comment>
<dbReference type="InterPro" id="IPR000291">
    <property type="entry name" value="D-Ala_lig_Van_CS"/>
</dbReference>
<keyword evidence="9 10" id="KW-0961">Cell wall biogenesis/degradation</keyword>
<comment type="caution">
    <text evidence="15">The sequence shown here is derived from an EMBL/GenBank/DDBJ whole genome shotgun (WGS) entry which is preliminary data.</text>
</comment>
<evidence type="ECO:0000256" key="11">
    <source>
        <dbReference type="PIRSR" id="PIRSR039102-1"/>
    </source>
</evidence>
<dbReference type="GO" id="GO:0009252">
    <property type="term" value="P:peptidoglycan biosynthetic process"/>
    <property type="evidence" value="ECO:0007669"/>
    <property type="project" value="UniProtKB-UniRule"/>
</dbReference>
<dbReference type="InterPro" id="IPR011761">
    <property type="entry name" value="ATP-grasp"/>
</dbReference>
<evidence type="ECO:0000256" key="8">
    <source>
        <dbReference type="ARBA" id="ARBA00022984"/>
    </source>
</evidence>
<evidence type="ECO:0000256" key="7">
    <source>
        <dbReference type="ARBA" id="ARBA00022960"/>
    </source>
</evidence>
<keyword evidence="3 10" id="KW-0963">Cytoplasm</keyword>
<dbReference type="InterPro" id="IPR013815">
    <property type="entry name" value="ATP_grasp_subdomain_1"/>
</dbReference>
<dbReference type="PROSITE" id="PS50975">
    <property type="entry name" value="ATP_GRASP"/>
    <property type="match status" value="1"/>
</dbReference>
<comment type="function">
    <text evidence="10">Cell wall formation.</text>
</comment>
<evidence type="ECO:0000256" key="10">
    <source>
        <dbReference type="HAMAP-Rule" id="MF_00047"/>
    </source>
</evidence>
<dbReference type="AlphaFoldDB" id="A0A9D1FP11"/>
<accession>A0A9D1FP11</accession>
<feature type="binding site" evidence="12">
    <location>
        <position position="291"/>
    </location>
    <ligand>
        <name>Mg(2+)</name>
        <dbReference type="ChEBI" id="CHEBI:18420"/>
        <label>1</label>
    </ligand>
</feature>
<dbReference type="HAMAP" id="MF_00047">
    <property type="entry name" value="Dala_Dala_lig"/>
    <property type="match status" value="1"/>
</dbReference>
<dbReference type="InterPro" id="IPR011095">
    <property type="entry name" value="Dala_Dala_lig_C"/>
</dbReference>
<feature type="active site" evidence="11">
    <location>
        <position position="13"/>
    </location>
</feature>
<dbReference type="Pfam" id="PF01820">
    <property type="entry name" value="Dala_Dala_lig_N"/>
    <property type="match status" value="1"/>
</dbReference>
<evidence type="ECO:0000256" key="13">
    <source>
        <dbReference type="PROSITE-ProRule" id="PRU00409"/>
    </source>
</evidence>
<sequence>MKIVVLAGGLSPERDVSLSSGALIANALMESGCEVVLLDLFFGADSRDFPPVYHSQKDGVQFSYRIPTAAPDLEAIRAESKTPNSLIGPGVLEICREADSVFLALHGSIGENGQLQAVLDTHGIRYTGTGYTGSLLAMDKDLSKTLMRANGVSTPDWRLVNLFKTEDFSWVSYPCVVKPCSCGSSVGVSMADTPKELEAALDAARKYEDMVLIEEKITGREFSVGILNGKALPVIEIRPLSGFYDYENKYQQGMTEEICPAQISVSLRELLQAQAEKVHQILRLGFYSRVDFLVDEQGRPYCLEANTLPGMTPQSLLPQEAAAQGISYRELCERIAFSK</sequence>
<protein>
    <recommendedName>
        <fullName evidence="10">D-alanine--D-alanine ligase</fullName>
        <ecNumber evidence="10">6.3.2.4</ecNumber>
    </recommendedName>
    <alternativeName>
        <fullName evidence="10">D-Ala-D-Ala ligase</fullName>
    </alternativeName>
    <alternativeName>
        <fullName evidence="10">D-alanylalanine synthetase</fullName>
    </alternativeName>
</protein>
<feature type="active site" evidence="11">
    <location>
        <position position="315"/>
    </location>
</feature>
<comment type="subcellular location">
    <subcellularLocation>
        <location evidence="1 10">Cytoplasm</location>
    </subcellularLocation>
</comment>
<dbReference type="Gene3D" id="3.30.1490.20">
    <property type="entry name" value="ATP-grasp fold, A domain"/>
    <property type="match status" value="1"/>
</dbReference>
<dbReference type="NCBIfam" id="NF002378">
    <property type="entry name" value="PRK01372.1"/>
    <property type="match status" value="1"/>
</dbReference>
<evidence type="ECO:0000256" key="4">
    <source>
        <dbReference type="ARBA" id="ARBA00022598"/>
    </source>
</evidence>
<dbReference type="EMBL" id="DVJP01000071">
    <property type="protein sequence ID" value="HIS77263.1"/>
    <property type="molecule type" value="Genomic_DNA"/>
</dbReference>
<feature type="active site" evidence="11">
    <location>
        <position position="184"/>
    </location>
</feature>
<dbReference type="PIRSF" id="PIRSF039102">
    <property type="entry name" value="Ddl/VanB"/>
    <property type="match status" value="1"/>
</dbReference>
<dbReference type="SUPFAM" id="SSF52440">
    <property type="entry name" value="PreATP-grasp domain"/>
    <property type="match status" value="1"/>
</dbReference>
<evidence type="ECO:0000256" key="9">
    <source>
        <dbReference type="ARBA" id="ARBA00023316"/>
    </source>
</evidence>
<organism evidence="15 16">
    <name type="scientific">Candidatus Merdivicinus excrementipullorum</name>
    <dbReference type="NCBI Taxonomy" id="2840867"/>
    <lineage>
        <taxon>Bacteria</taxon>
        <taxon>Bacillati</taxon>
        <taxon>Bacillota</taxon>
        <taxon>Clostridia</taxon>
        <taxon>Eubacteriales</taxon>
        <taxon>Oscillospiraceae</taxon>
        <taxon>Oscillospiraceae incertae sedis</taxon>
        <taxon>Candidatus Merdivicinus</taxon>
    </lineage>
</organism>
<dbReference type="Gene3D" id="3.30.470.20">
    <property type="entry name" value="ATP-grasp fold, B domain"/>
    <property type="match status" value="1"/>
</dbReference>
<comment type="catalytic activity">
    <reaction evidence="10">
        <text>2 D-alanine + ATP = D-alanyl-D-alanine + ADP + phosphate + H(+)</text>
        <dbReference type="Rhea" id="RHEA:11224"/>
        <dbReference type="ChEBI" id="CHEBI:15378"/>
        <dbReference type="ChEBI" id="CHEBI:30616"/>
        <dbReference type="ChEBI" id="CHEBI:43474"/>
        <dbReference type="ChEBI" id="CHEBI:57416"/>
        <dbReference type="ChEBI" id="CHEBI:57822"/>
        <dbReference type="ChEBI" id="CHEBI:456216"/>
        <dbReference type="EC" id="6.3.2.4"/>
    </reaction>
</comment>
<keyword evidence="12" id="KW-0464">Manganese</keyword>
<dbReference type="GO" id="GO:0008716">
    <property type="term" value="F:D-alanine-D-alanine ligase activity"/>
    <property type="evidence" value="ECO:0007669"/>
    <property type="project" value="UniProtKB-UniRule"/>
</dbReference>
<comment type="cofactor">
    <cofactor evidence="12">
        <name>Mg(2+)</name>
        <dbReference type="ChEBI" id="CHEBI:18420"/>
    </cofactor>
    <cofactor evidence="12">
        <name>Mn(2+)</name>
        <dbReference type="ChEBI" id="CHEBI:29035"/>
    </cofactor>
    <text evidence="12">Binds 2 magnesium or manganese ions per subunit.</text>
</comment>
<feature type="binding site" evidence="12">
    <location>
        <position position="304"/>
    </location>
    <ligand>
        <name>Mg(2+)</name>
        <dbReference type="ChEBI" id="CHEBI:18420"/>
        <label>1</label>
    </ligand>
</feature>
<feature type="domain" description="ATP-grasp" evidence="14">
    <location>
        <begin position="144"/>
        <end position="337"/>
    </location>
</feature>
<dbReference type="EC" id="6.3.2.4" evidence="10"/>
<keyword evidence="6 13" id="KW-0067">ATP-binding</keyword>
<dbReference type="Pfam" id="PF07478">
    <property type="entry name" value="Dala_Dala_lig_C"/>
    <property type="match status" value="1"/>
</dbReference>
<name>A0A9D1FP11_9FIRM</name>
<comment type="pathway">
    <text evidence="10">Cell wall biogenesis; peptidoglycan biosynthesis.</text>
</comment>
<reference evidence="15" key="2">
    <citation type="journal article" date="2021" name="PeerJ">
        <title>Extensive microbial diversity within the chicken gut microbiome revealed by metagenomics and culture.</title>
        <authorList>
            <person name="Gilroy R."/>
            <person name="Ravi A."/>
            <person name="Getino M."/>
            <person name="Pursley I."/>
            <person name="Horton D.L."/>
            <person name="Alikhan N.F."/>
            <person name="Baker D."/>
            <person name="Gharbi K."/>
            <person name="Hall N."/>
            <person name="Watson M."/>
            <person name="Adriaenssens E.M."/>
            <person name="Foster-Nyarko E."/>
            <person name="Jarju S."/>
            <person name="Secka A."/>
            <person name="Antonio M."/>
            <person name="Oren A."/>
            <person name="Chaudhuri R.R."/>
            <person name="La Ragione R."/>
            <person name="Hildebrand F."/>
            <person name="Pallen M.J."/>
        </authorList>
    </citation>
    <scope>NUCLEOTIDE SEQUENCE</scope>
    <source>
        <strain evidence="15">CHK199-13235</strain>
    </source>
</reference>
<feature type="binding site" evidence="12">
    <location>
        <position position="306"/>
    </location>
    <ligand>
        <name>Mg(2+)</name>
        <dbReference type="ChEBI" id="CHEBI:18420"/>
        <label>2</label>
    </ligand>
</feature>
<gene>
    <name evidence="10" type="primary">ddl</name>
    <name evidence="15" type="ORF">IAB51_10740</name>
</gene>
<dbReference type="GO" id="GO:0005737">
    <property type="term" value="C:cytoplasm"/>
    <property type="evidence" value="ECO:0007669"/>
    <property type="project" value="UniProtKB-SubCell"/>
</dbReference>
<keyword evidence="12" id="KW-0479">Metal-binding</keyword>
<dbReference type="NCBIfam" id="TIGR01205">
    <property type="entry name" value="D_ala_D_alaTIGR"/>
    <property type="match status" value="1"/>
</dbReference>
<evidence type="ECO:0000256" key="1">
    <source>
        <dbReference type="ARBA" id="ARBA00004496"/>
    </source>
</evidence>
<evidence type="ECO:0000256" key="12">
    <source>
        <dbReference type="PIRSR" id="PIRSR039102-3"/>
    </source>
</evidence>
<evidence type="ECO:0000313" key="15">
    <source>
        <dbReference type="EMBL" id="HIS77263.1"/>
    </source>
</evidence>
<dbReference type="PANTHER" id="PTHR23132">
    <property type="entry name" value="D-ALANINE--D-ALANINE LIGASE"/>
    <property type="match status" value="1"/>
</dbReference>
<proteinExistence type="inferred from homology"/>
<dbReference type="InterPro" id="IPR016185">
    <property type="entry name" value="PreATP-grasp_dom_sf"/>
</dbReference>
<evidence type="ECO:0000256" key="2">
    <source>
        <dbReference type="ARBA" id="ARBA00010871"/>
    </source>
</evidence>
<evidence type="ECO:0000256" key="5">
    <source>
        <dbReference type="ARBA" id="ARBA00022741"/>
    </source>
</evidence>
<evidence type="ECO:0000256" key="3">
    <source>
        <dbReference type="ARBA" id="ARBA00022490"/>
    </source>
</evidence>